<reference evidence="1 2" key="1">
    <citation type="submission" date="2019-01" db="EMBL/GenBank/DDBJ databases">
        <authorList>
            <person name="Chen W.-M."/>
        </authorList>
    </citation>
    <scope>NUCLEOTIDE SEQUENCE [LARGE SCALE GENOMIC DNA]</scope>
    <source>
        <strain evidence="1 2">CCP-6</strain>
    </source>
</reference>
<organism evidence="1 2">
    <name type="scientific">Rhodovarius crocodyli</name>
    <dbReference type="NCBI Taxonomy" id="1979269"/>
    <lineage>
        <taxon>Bacteria</taxon>
        <taxon>Pseudomonadati</taxon>
        <taxon>Pseudomonadota</taxon>
        <taxon>Alphaproteobacteria</taxon>
        <taxon>Acetobacterales</taxon>
        <taxon>Roseomonadaceae</taxon>
        <taxon>Rhodovarius</taxon>
    </lineage>
</organism>
<dbReference type="Proteomes" id="UP000282957">
    <property type="component" value="Unassembled WGS sequence"/>
</dbReference>
<proteinExistence type="predicted"/>
<gene>
    <name evidence="1" type="ORF">EOD42_14040</name>
</gene>
<name>A0A437MEY8_9PROT</name>
<accession>A0A437MEY8</accession>
<dbReference type="AlphaFoldDB" id="A0A437MEY8"/>
<evidence type="ECO:0000313" key="1">
    <source>
        <dbReference type="EMBL" id="RVT96230.1"/>
    </source>
</evidence>
<evidence type="ECO:0000313" key="2">
    <source>
        <dbReference type="Proteomes" id="UP000282957"/>
    </source>
</evidence>
<keyword evidence="2" id="KW-1185">Reference proteome</keyword>
<dbReference type="EMBL" id="SACL01000004">
    <property type="protein sequence ID" value="RVT96230.1"/>
    <property type="molecule type" value="Genomic_DNA"/>
</dbReference>
<sequence>MPKELTTPRMSIRLMQADHGIQQFQLKIDIATLDVIQDRNEVIRLAKEGVASLLQQMVWRVPLEGEQLEAAVP</sequence>
<protein>
    <submittedName>
        <fullName evidence="1">Uncharacterized protein</fullName>
    </submittedName>
</protein>
<comment type="caution">
    <text evidence="1">The sequence shown here is derived from an EMBL/GenBank/DDBJ whole genome shotgun (WGS) entry which is preliminary data.</text>
</comment>